<dbReference type="AlphaFoldDB" id="A0A917HQF4"/>
<evidence type="ECO:0008006" key="5">
    <source>
        <dbReference type="Google" id="ProtNLM"/>
    </source>
</evidence>
<name>A0A917HQF4_9BACT</name>
<comment type="caution">
    <text evidence="3">The sequence shown here is derived from an EMBL/GenBank/DDBJ whole genome shotgun (WGS) entry which is preliminary data.</text>
</comment>
<evidence type="ECO:0000256" key="1">
    <source>
        <dbReference type="SAM" id="MobiDB-lite"/>
    </source>
</evidence>
<feature type="compositionally biased region" description="Polar residues" evidence="1">
    <location>
        <begin position="119"/>
        <end position="139"/>
    </location>
</feature>
<evidence type="ECO:0000313" key="4">
    <source>
        <dbReference type="Proteomes" id="UP000647241"/>
    </source>
</evidence>
<dbReference type="EMBL" id="BMGT01000003">
    <property type="protein sequence ID" value="GGG85834.1"/>
    <property type="molecule type" value="Genomic_DNA"/>
</dbReference>
<proteinExistence type="predicted"/>
<organism evidence="3 4">
    <name type="scientific">Edaphobacter dinghuensis</name>
    <dbReference type="NCBI Taxonomy" id="1560005"/>
    <lineage>
        <taxon>Bacteria</taxon>
        <taxon>Pseudomonadati</taxon>
        <taxon>Acidobacteriota</taxon>
        <taxon>Terriglobia</taxon>
        <taxon>Terriglobales</taxon>
        <taxon>Acidobacteriaceae</taxon>
        <taxon>Edaphobacter</taxon>
    </lineage>
</organism>
<evidence type="ECO:0000313" key="3">
    <source>
        <dbReference type="EMBL" id="GGG85834.1"/>
    </source>
</evidence>
<gene>
    <name evidence="3" type="ORF">GCM10011585_32160</name>
</gene>
<sequence>MVDERMELLQQVLSSRTFAKSVRLARFLEFICLRTIEGNSRELNEQQIGIHVFARSPAYSASDDSIVRTQARLLRQRLEEYFEHECPTCPVVISIPKGGYVPIFEPRNNAPKAPVPAPGSSTKTDESQVSSSVLGSREQTPADRKHGRRWIYGATAAGGTAVLLGLLAFYFWFGSRNQGPSEALWSSIFNSGRSVVIVPSDDALVLFEELTQAAVPLDEYLSGSYLEKSNLPHAGTTTLTSDWFAAHQYTSSADLNLAMRLSRLPEAGKAKVEARNARVLRIDDLKSNNVILIGGIGANPWVGLFSDRLNFDVNYDWKSSEGYVLNKHPAKGEAPIYRDAISADGTRRSYGVLAFLPGIEDNGQALLFEGTGMAGTEAAADFPFNPISFRSFAQQIGATSGKTPYFEALIETTSIAGNAPEARLVGYRLIKP</sequence>
<accession>A0A917HQF4</accession>
<reference evidence="3" key="2">
    <citation type="submission" date="2020-09" db="EMBL/GenBank/DDBJ databases">
        <authorList>
            <person name="Sun Q."/>
            <person name="Zhou Y."/>
        </authorList>
    </citation>
    <scope>NUCLEOTIDE SEQUENCE</scope>
    <source>
        <strain evidence="3">CGMCC 1.12997</strain>
    </source>
</reference>
<evidence type="ECO:0000256" key="2">
    <source>
        <dbReference type="SAM" id="Phobius"/>
    </source>
</evidence>
<dbReference type="Proteomes" id="UP000647241">
    <property type="component" value="Unassembled WGS sequence"/>
</dbReference>
<protein>
    <recommendedName>
        <fullName evidence="5">Adenylate cyclase</fullName>
    </recommendedName>
</protein>
<keyword evidence="2" id="KW-1133">Transmembrane helix</keyword>
<keyword evidence="2" id="KW-0812">Transmembrane</keyword>
<keyword evidence="4" id="KW-1185">Reference proteome</keyword>
<reference evidence="3" key="1">
    <citation type="journal article" date="2014" name="Int. J. Syst. Evol. Microbiol.">
        <title>Complete genome sequence of Corynebacterium casei LMG S-19264T (=DSM 44701T), isolated from a smear-ripened cheese.</title>
        <authorList>
            <consortium name="US DOE Joint Genome Institute (JGI-PGF)"/>
            <person name="Walter F."/>
            <person name="Albersmeier A."/>
            <person name="Kalinowski J."/>
            <person name="Ruckert C."/>
        </authorList>
    </citation>
    <scope>NUCLEOTIDE SEQUENCE</scope>
    <source>
        <strain evidence="3">CGMCC 1.12997</strain>
    </source>
</reference>
<feature type="region of interest" description="Disordered" evidence="1">
    <location>
        <begin position="111"/>
        <end position="142"/>
    </location>
</feature>
<feature type="transmembrane region" description="Helical" evidence="2">
    <location>
        <begin position="150"/>
        <end position="173"/>
    </location>
</feature>
<keyword evidence="2" id="KW-0472">Membrane</keyword>